<dbReference type="InterPro" id="IPR011635">
    <property type="entry name" value="CARDB"/>
</dbReference>
<feature type="domain" description="CARDB" evidence="2">
    <location>
        <begin position="263"/>
        <end position="362"/>
    </location>
</feature>
<accession>A0A098E6X3</accession>
<proteinExistence type="predicted"/>
<organism evidence="3">
    <name type="scientific">groundwater metagenome</name>
    <dbReference type="NCBI Taxonomy" id="717931"/>
    <lineage>
        <taxon>unclassified sequences</taxon>
        <taxon>metagenomes</taxon>
        <taxon>ecological metagenomes</taxon>
    </lineage>
</organism>
<keyword evidence="1" id="KW-1133">Transmembrane helix</keyword>
<dbReference type="Pfam" id="PF07705">
    <property type="entry name" value="CARDB"/>
    <property type="match status" value="11"/>
</dbReference>
<feature type="domain" description="CARDB" evidence="2">
    <location>
        <begin position="373"/>
        <end position="471"/>
    </location>
</feature>
<evidence type="ECO:0000259" key="2">
    <source>
        <dbReference type="Pfam" id="PF07705"/>
    </source>
</evidence>
<dbReference type="PANTHER" id="PTHR35902">
    <property type="entry name" value="S-LAYER DOMAIN-LIKE PROTEIN-RELATED"/>
    <property type="match status" value="1"/>
</dbReference>
<feature type="transmembrane region" description="Helical" evidence="1">
    <location>
        <begin position="21"/>
        <end position="38"/>
    </location>
</feature>
<keyword evidence="1" id="KW-0812">Transmembrane</keyword>
<feature type="domain" description="CARDB" evidence="2">
    <location>
        <begin position="1154"/>
        <end position="1223"/>
    </location>
</feature>
<dbReference type="AlphaFoldDB" id="A0A098E6X3"/>
<feature type="domain" description="CARDB" evidence="2">
    <location>
        <begin position="484"/>
        <end position="580"/>
    </location>
</feature>
<feature type="domain" description="CARDB" evidence="2">
    <location>
        <begin position="1044"/>
        <end position="1144"/>
    </location>
</feature>
<gene>
    <name evidence="3" type="ORF">MSIBF_A1310002</name>
</gene>
<reference evidence="3" key="1">
    <citation type="submission" date="2014-09" db="EMBL/GenBank/DDBJ databases">
        <authorList>
            <person name="Probst J Alexander"/>
        </authorList>
    </citation>
    <scope>NUCLEOTIDE SEQUENCE</scope>
</reference>
<protein>
    <recommendedName>
        <fullName evidence="2">CARDB domain-containing protein</fullName>
    </recommendedName>
</protein>
<dbReference type="PANTHER" id="PTHR35902:SF3">
    <property type="entry name" value="NPCBM-ASSOCIATED, NEW3 DOMAIN OF ALPHA-GALACTOSIDASE"/>
    <property type="match status" value="1"/>
</dbReference>
<keyword evidence="1" id="KW-0472">Membrane</keyword>
<dbReference type="EMBL" id="CCXY01000037">
    <property type="protein sequence ID" value="CEG11216.1"/>
    <property type="molecule type" value="Genomic_DNA"/>
</dbReference>
<evidence type="ECO:0000313" key="3">
    <source>
        <dbReference type="EMBL" id="CEG11216.1"/>
    </source>
</evidence>
<feature type="domain" description="CARDB" evidence="2">
    <location>
        <begin position="931"/>
        <end position="1034"/>
    </location>
</feature>
<feature type="domain" description="CARDB" evidence="2">
    <location>
        <begin position="154"/>
        <end position="255"/>
    </location>
</feature>
<evidence type="ECO:0000256" key="1">
    <source>
        <dbReference type="SAM" id="Phobius"/>
    </source>
</evidence>
<dbReference type="InterPro" id="IPR013783">
    <property type="entry name" value="Ig-like_fold"/>
</dbReference>
<sequence>MVAKNLKTGKEYFGNLKNLGILSLVVVGILWLSVGVYASPDLIIEDISWNATTINEGDVVKFTATIKNTGNDDLLSQCNWTSIDFFLDGNWVNSYGLGDLFVNDSKNFTWEWQAISGNHNITVSADINNNIFESNETNNNITEYFSISSPSLLSDLIIIDIIMPSGNVNDGDQIQFNVSIKNNGTGNVNYPFFVSLYANGNLLINNINVNGINANEVKNVTIIWWNAMAGTNNITARADDTNRVTESNETNNDKTIPFSILFSDLIIENITYSPSSPNAGDLISVNVTVKNIGNGNTTRGIYINLYVNEQYVWCNSFGGINANETKIANCYFNAPCGNISITAITDNWNSVPELNESNNDKTIIINTTCVNVPDLIVTNITFTPTSIEGGDIVTFNATIKNNGSANANYFYVRFNHNGIFLSDYYINNLASGASVIVSAQWTATAGNHNIAVIADVYDYVVESNETNNNKTQALTVFPQTVFSDIVVENVTFAPNGTVNAGQIIFFNVTLRNGGNKDTGNFVVGFYIDKNLVSTYNVGNIASGASTILIINWGAINATEVRIIADPCNIIVESNESNNNKNLFLNLNVLYPDLIITNLTFTPTENISSGTTVTFKATVKNIGQGKIQNQYINVGFLVDNTYLGRGYSYITLAPGESVNVTYYWKAQPGNYSNLTAKADHWSYITESNETNNDKTIPFSINVPYPDLIITNLTFTPTENISSGTQVTFTATVKNIGQGKIQNKYIYVGFWVDNTYLGYGYLSYITLAPGESVTVTKTYIVTSGEHYNVTAKADYYNHITESNETNNNKTENFLINVPYPDLIVGNLTYAPQQGVTAGDSVAITATIKNIGAGDILTQSIRVCFYLNANYLGYSYIYNGININETKNVTLYWTAQSGNYSFFKAVVDCNNQYSELNEGNNEKTTPFSIYIPHPDLTITNLTYYPAENISAGDVVTFNATIKNIGEGKVATGHLYTGFWVDNVYVGYGHRYGYIDSNESITITKTWTVTSGKHYNVKAKVDNWDNIQESDEANNEKTEKFNVSVPYPDFIVSNISWSPTSRIDAGNTIKFNATIKNIGEGNITGCFYTYFYIDNSYISGVYVCGLSVNQSKIVSTSWTATPGDHTIKVVVDQYNYISESNENNNENSAVLPFSIKYPDFIVSNISWSPTSGIDAGNTIKFNATIKNIGEGNITGCFYTYFYIDNSYISGVYVCGLSVNQSKSYQLHGQQHPGIILLRL</sequence>
<feature type="domain" description="CARDB" evidence="2">
    <location>
        <begin position="39"/>
        <end position="142"/>
    </location>
</feature>
<name>A0A098E6X3_9ZZZZ</name>
<feature type="domain" description="CARDB" evidence="2">
    <location>
        <begin position="818"/>
        <end position="921"/>
    </location>
</feature>
<feature type="domain" description="CARDB" evidence="2">
    <location>
        <begin position="704"/>
        <end position="808"/>
    </location>
</feature>
<dbReference type="Gene3D" id="2.60.40.10">
    <property type="entry name" value="Immunoglobulins"/>
    <property type="match status" value="11"/>
</dbReference>
<feature type="domain" description="CARDB" evidence="2">
    <location>
        <begin position="591"/>
        <end position="694"/>
    </location>
</feature>